<protein>
    <submittedName>
        <fullName evidence="1">Uncharacterized protein</fullName>
    </submittedName>
</protein>
<gene>
    <name evidence="1" type="ORF">R3W88_014878</name>
</gene>
<comment type="caution">
    <text evidence="1">The sequence shown here is derived from an EMBL/GenBank/DDBJ whole genome shotgun (WGS) entry which is preliminary data.</text>
</comment>
<organism evidence="1 2">
    <name type="scientific">Solanum pinnatisectum</name>
    <name type="common">tansyleaf nightshade</name>
    <dbReference type="NCBI Taxonomy" id="50273"/>
    <lineage>
        <taxon>Eukaryota</taxon>
        <taxon>Viridiplantae</taxon>
        <taxon>Streptophyta</taxon>
        <taxon>Embryophyta</taxon>
        <taxon>Tracheophyta</taxon>
        <taxon>Spermatophyta</taxon>
        <taxon>Magnoliopsida</taxon>
        <taxon>eudicotyledons</taxon>
        <taxon>Gunneridae</taxon>
        <taxon>Pentapetalae</taxon>
        <taxon>asterids</taxon>
        <taxon>lamiids</taxon>
        <taxon>Solanales</taxon>
        <taxon>Solanaceae</taxon>
        <taxon>Solanoideae</taxon>
        <taxon>Solaneae</taxon>
        <taxon>Solanum</taxon>
    </lineage>
</organism>
<dbReference type="Proteomes" id="UP001311915">
    <property type="component" value="Unassembled WGS sequence"/>
</dbReference>
<dbReference type="AlphaFoldDB" id="A0AAV9KW00"/>
<proteinExistence type="predicted"/>
<accession>A0AAV9KW00</accession>
<evidence type="ECO:0000313" key="1">
    <source>
        <dbReference type="EMBL" id="KAK4716540.1"/>
    </source>
</evidence>
<name>A0AAV9KW00_9SOLN</name>
<dbReference type="EMBL" id="JAWPEI010000009">
    <property type="protein sequence ID" value="KAK4716540.1"/>
    <property type="molecule type" value="Genomic_DNA"/>
</dbReference>
<reference evidence="1 2" key="1">
    <citation type="submission" date="2023-10" db="EMBL/GenBank/DDBJ databases">
        <title>Genome-Wide Identification Analysis in wild type Solanum Pinnatisectum Reveals Some Genes Defensing Phytophthora Infestans.</title>
        <authorList>
            <person name="Sun C."/>
        </authorList>
    </citation>
    <scope>NUCLEOTIDE SEQUENCE [LARGE SCALE GENOMIC DNA]</scope>
    <source>
        <strain evidence="1">LQN</strain>
        <tissue evidence="1">Leaf</tissue>
    </source>
</reference>
<keyword evidence="2" id="KW-1185">Reference proteome</keyword>
<sequence>MELSNFMTKLRAFKLELCVDIFVHLILISLPSQFSQYKRIESAHLTSTSGTTVVSHKRKNSKNKETAYKGTWEPKDQKPYFLCKKLGYMKKECSKYAAWREKKGLPKEASAN</sequence>
<evidence type="ECO:0000313" key="2">
    <source>
        <dbReference type="Proteomes" id="UP001311915"/>
    </source>
</evidence>